<reference evidence="8" key="1">
    <citation type="submission" date="2018-06" db="EMBL/GenBank/DDBJ databases">
        <authorList>
            <person name="Zhirakovskaya E."/>
        </authorList>
    </citation>
    <scope>NUCLEOTIDE SEQUENCE</scope>
</reference>
<dbReference type="SMART" id="SM00739">
    <property type="entry name" value="KOW"/>
    <property type="match status" value="1"/>
</dbReference>
<dbReference type="CDD" id="cd09891">
    <property type="entry name" value="NGN_Bact_1"/>
    <property type="match status" value="1"/>
</dbReference>
<dbReference type="InterPro" id="IPR043425">
    <property type="entry name" value="NusG-like"/>
</dbReference>
<organism evidence="8">
    <name type="scientific">hydrothermal vent metagenome</name>
    <dbReference type="NCBI Taxonomy" id="652676"/>
    <lineage>
        <taxon>unclassified sequences</taxon>
        <taxon>metagenomes</taxon>
        <taxon>ecological metagenomes</taxon>
    </lineage>
</organism>
<dbReference type="GO" id="GO:0005829">
    <property type="term" value="C:cytosol"/>
    <property type="evidence" value="ECO:0007669"/>
    <property type="project" value="UniProtKB-ARBA"/>
</dbReference>
<dbReference type="SUPFAM" id="SSF50104">
    <property type="entry name" value="Translation proteins SH3-like domain"/>
    <property type="match status" value="1"/>
</dbReference>
<dbReference type="InterPro" id="IPR015869">
    <property type="entry name" value="Transcrpt_antiterm_NusG_bac_CS"/>
</dbReference>
<dbReference type="SMART" id="SM00738">
    <property type="entry name" value="NGN"/>
    <property type="match status" value="1"/>
</dbReference>
<dbReference type="InterPro" id="IPR006645">
    <property type="entry name" value="NGN-like_dom"/>
</dbReference>
<dbReference type="AlphaFoldDB" id="A0A3B1BTI4"/>
<sequence length="229" mass="25631">MVAENEVEKEAGEELSSAETEAETESSSDTAGSAMEEVAGEESSEPVAEVEPESDKDWFVLHTYSGYEKKVAEQIRERLRQNAKSEFVGEILVPEERVVEVRGGKKRESSRKFFPGYILIEMEMDETAWQIVKDTPRITGFLGDARSPSPLKADEVLRIKEQLTGSAEKPKPKYLYDVGESVRVIDGPFANFTGTLDEVNMERAKVKVMISVFGRATPVELEFSQIEKI</sequence>
<feature type="domain" description="KOW" evidence="7">
    <location>
        <begin position="175"/>
        <end position="202"/>
    </location>
</feature>
<dbReference type="InterPro" id="IPR005824">
    <property type="entry name" value="KOW"/>
</dbReference>
<dbReference type="PROSITE" id="PS01014">
    <property type="entry name" value="NUSG"/>
    <property type="match status" value="1"/>
</dbReference>
<dbReference type="GO" id="GO:0031564">
    <property type="term" value="P:transcription antitermination"/>
    <property type="evidence" value="ECO:0007669"/>
    <property type="project" value="UniProtKB-KW"/>
</dbReference>
<keyword evidence="1" id="KW-0806">Transcription termination</keyword>
<evidence type="ECO:0000259" key="6">
    <source>
        <dbReference type="SMART" id="SM00738"/>
    </source>
</evidence>
<feature type="region of interest" description="Disordered" evidence="5">
    <location>
        <begin position="1"/>
        <end position="54"/>
    </location>
</feature>
<dbReference type="InterPro" id="IPR014722">
    <property type="entry name" value="Rib_uL2_dom2"/>
</dbReference>
<dbReference type="Gene3D" id="2.30.30.30">
    <property type="match status" value="1"/>
</dbReference>
<evidence type="ECO:0000256" key="5">
    <source>
        <dbReference type="SAM" id="MobiDB-lite"/>
    </source>
</evidence>
<dbReference type="Pfam" id="PF02357">
    <property type="entry name" value="NusG"/>
    <property type="match status" value="1"/>
</dbReference>
<dbReference type="GO" id="GO:0032784">
    <property type="term" value="P:regulation of DNA-templated transcription elongation"/>
    <property type="evidence" value="ECO:0007669"/>
    <property type="project" value="InterPro"/>
</dbReference>
<keyword evidence="2" id="KW-0889">Transcription antitermination</keyword>
<proteinExistence type="inferred from homology"/>
<dbReference type="GO" id="GO:0006353">
    <property type="term" value="P:DNA-templated transcription termination"/>
    <property type="evidence" value="ECO:0007669"/>
    <property type="project" value="UniProtKB-KW"/>
</dbReference>
<dbReference type="InterPro" id="IPR008991">
    <property type="entry name" value="Translation_prot_SH3-like_sf"/>
</dbReference>
<dbReference type="NCBIfam" id="TIGR00922">
    <property type="entry name" value="nusG"/>
    <property type="match status" value="1"/>
</dbReference>
<protein>
    <submittedName>
        <fullName evidence="8">Transcription antitermination protein NusG</fullName>
    </submittedName>
</protein>
<keyword evidence="3" id="KW-0805">Transcription regulation</keyword>
<feature type="compositionally biased region" description="Acidic residues" evidence="5">
    <location>
        <begin position="38"/>
        <end position="52"/>
    </location>
</feature>
<evidence type="ECO:0000256" key="2">
    <source>
        <dbReference type="ARBA" id="ARBA00022814"/>
    </source>
</evidence>
<feature type="domain" description="NusG-like N-terminal" evidence="6">
    <location>
        <begin position="55"/>
        <end position="163"/>
    </location>
</feature>
<evidence type="ECO:0000259" key="7">
    <source>
        <dbReference type="SMART" id="SM00739"/>
    </source>
</evidence>
<evidence type="ECO:0000313" key="8">
    <source>
        <dbReference type="EMBL" id="VAX21616.1"/>
    </source>
</evidence>
<keyword evidence="4" id="KW-0804">Transcription</keyword>
<dbReference type="Pfam" id="PF00467">
    <property type="entry name" value="KOW"/>
    <property type="match status" value="1"/>
</dbReference>
<gene>
    <name evidence="8" type="ORF">MNBD_NITROSPINAE01-1861</name>
</gene>
<evidence type="ECO:0000256" key="4">
    <source>
        <dbReference type="ARBA" id="ARBA00023163"/>
    </source>
</evidence>
<dbReference type="GO" id="GO:0006354">
    <property type="term" value="P:DNA-templated transcription elongation"/>
    <property type="evidence" value="ECO:0007669"/>
    <property type="project" value="InterPro"/>
</dbReference>
<dbReference type="Gene3D" id="3.30.70.940">
    <property type="entry name" value="NusG, N-terminal domain"/>
    <property type="match status" value="1"/>
</dbReference>
<evidence type="ECO:0000256" key="1">
    <source>
        <dbReference type="ARBA" id="ARBA00022472"/>
    </source>
</evidence>
<dbReference type="InterPro" id="IPR047050">
    <property type="entry name" value="NGN"/>
</dbReference>
<feature type="compositionally biased region" description="Low complexity" evidence="5">
    <location>
        <begin position="27"/>
        <end position="37"/>
    </location>
</feature>
<dbReference type="EMBL" id="UOGC01000122">
    <property type="protein sequence ID" value="VAX21616.1"/>
    <property type="molecule type" value="Genomic_DNA"/>
</dbReference>
<dbReference type="PANTHER" id="PTHR30265:SF2">
    <property type="entry name" value="TRANSCRIPTION TERMINATION_ANTITERMINATION PROTEIN NUSG"/>
    <property type="match status" value="1"/>
</dbReference>
<dbReference type="InterPro" id="IPR001062">
    <property type="entry name" value="Transcrpt_antiterm_NusG"/>
</dbReference>
<feature type="compositionally biased region" description="Basic and acidic residues" evidence="5">
    <location>
        <begin position="1"/>
        <end position="12"/>
    </location>
</feature>
<evidence type="ECO:0000256" key="3">
    <source>
        <dbReference type="ARBA" id="ARBA00023015"/>
    </source>
</evidence>
<name>A0A3B1BTI4_9ZZZZ</name>
<accession>A0A3B1BTI4</accession>
<dbReference type="HAMAP" id="MF_00948">
    <property type="entry name" value="NusG"/>
    <property type="match status" value="1"/>
</dbReference>
<dbReference type="PANTHER" id="PTHR30265">
    <property type="entry name" value="RHO-INTERACTING TRANSCRIPTION TERMINATION FACTOR NUSG"/>
    <property type="match status" value="1"/>
</dbReference>
<dbReference type="SUPFAM" id="SSF82679">
    <property type="entry name" value="N-utilization substance G protein NusG, N-terminal domain"/>
    <property type="match status" value="1"/>
</dbReference>
<dbReference type="PRINTS" id="PR00338">
    <property type="entry name" value="NUSGTNSCPFCT"/>
</dbReference>
<dbReference type="InterPro" id="IPR036735">
    <property type="entry name" value="NGN_dom_sf"/>
</dbReference>
<dbReference type="CDD" id="cd06091">
    <property type="entry name" value="KOW_NusG"/>
    <property type="match status" value="1"/>
</dbReference>
<dbReference type="FunFam" id="2.30.30.30:FF:000002">
    <property type="entry name" value="Transcription termination/antitermination factor NusG"/>
    <property type="match status" value="1"/>
</dbReference>